<dbReference type="AlphaFoldDB" id="A0A6L2NSK3"/>
<evidence type="ECO:0000259" key="4">
    <source>
        <dbReference type="PROSITE" id="PS50994"/>
    </source>
</evidence>
<dbReference type="GO" id="GO:0003676">
    <property type="term" value="F:nucleic acid binding"/>
    <property type="evidence" value="ECO:0007669"/>
    <property type="project" value="InterPro"/>
</dbReference>
<dbReference type="Pfam" id="PF00665">
    <property type="entry name" value="rve"/>
    <property type="match status" value="1"/>
</dbReference>
<feature type="region of interest" description="Disordered" evidence="3">
    <location>
        <begin position="799"/>
        <end position="832"/>
    </location>
</feature>
<dbReference type="Gene3D" id="3.30.420.10">
    <property type="entry name" value="Ribonuclease H-like superfamily/Ribonuclease H"/>
    <property type="match status" value="1"/>
</dbReference>
<dbReference type="PANTHER" id="PTHR42648:SF18">
    <property type="entry name" value="RETROTRANSPOSON, UNCLASSIFIED-LIKE PROTEIN"/>
    <property type="match status" value="1"/>
</dbReference>
<comment type="caution">
    <text evidence="5">The sequence shown here is derived from an EMBL/GenBank/DDBJ whole genome shotgun (WGS) entry which is preliminary data.</text>
</comment>
<sequence length="832" mass="94455">KGTNCPNDDKACTSNPQKPMRKQFPNSTVFLGRVYFVEGLGYNLFSVGQFRDADLEVAFRRNTCFIRDLDGVDLLKGNGSINLYTINLYDMALASPMCLMARATPTKSWLWHQRLSHLNFDTINDLAKNDLVSSLPKFKYAKEHLCPSCEQGKSKRSSYPPKPVLNSKQRLHLLHMDLCSLMRVASINGKRYVLVIVDDYSRYTWVHFLITKYETPEVIKNFLKKFYVRLQAPIIIVCTDNRTKFKNHALKEYFDSVGITHETSAAKTPQQNGVVEHKNRTLVEAARTMLIFSHALLFLWAEAIATVCYTQIHSIIHQRFNKTPYKLIQGKKPNISYLHVFGALYYPKNDQEDIDKLGAKETMNVTFDELSAMAFEQNSSRPGLQSMTSGQISSELELTYAPSTITPQSPSEHDLDILFEPLHNEFLGGQPAEAPRVIPAAPVLQNLQALTASMSFQDSAPFIRLDVWELVPSPDGIKTLTLKWLFKNKHDEENTVIHNKTRLVMRGYKQEEGINFEEIFAPIARMEAIRIFLAYAAQNGFTVYQMDVKTAFLHGSLKKHVHVCQPEGFIDANYPSHVYKLKKALFGLKQAPRAWYDELSTFLLQNGFSKGKIDPTLFTRRFDDDILVSKYVHEILMKYGLNTSDIVGTPMDIKDKLDLDQIGTSVDAQKYRSMIGALMYLTSSRPDIDSGFELTGFSDADYVGCKHTFKSTSSGAQFLGEKLTQLTDYGYHFDRILIYYDSKSAITISYNPVQHSRTKHIALQYHFIKEHVEKGTIELQNRRDLPKDTPIDRLEVLSDDGNPSKANIKQALGRRSGLRTADAAAKPCQGDS</sequence>
<dbReference type="GO" id="GO:0046872">
    <property type="term" value="F:metal ion binding"/>
    <property type="evidence" value="ECO:0007669"/>
    <property type="project" value="UniProtKB-KW"/>
</dbReference>
<keyword evidence="2" id="KW-0378">Hydrolase</keyword>
<evidence type="ECO:0000256" key="3">
    <source>
        <dbReference type="SAM" id="MobiDB-lite"/>
    </source>
</evidence>
<dbReference type="PANTHER" id="PTHR42648">
    <property type="entry name" value="TRANSPOSASE, PUTATIVE-RELATED"/>
    <property type="match status" value="1"/>
</dbReference>
<feature type="non-terminal residue" evidence="5">
    <location>
        <position position="1"/>
    </location>
</feature>
<protein>
    <recommendedName>
        <fullName evidence="4">Integrase catalytic domain-containing protein</fullName>
    </recommendedName>
</protein>
<dbReference type="InterPro" id="IPR001584">
    <property type="entry name" value="Integrase_cat-core"/>
</dbReference>
<feature type="domain" description="Integrase catalytic" evidence="4">
    <location>
        <begin position="159"/>
        <end position="332"/>
    </location>
</feature>
<dbReference type="InterPro" id="IPR025724">
    <property type="entry name" value="GAG-pre-integrase_dom"/>
</dbReference>
<dbReference type="Pfam" id="PF07727">
    <property type="entry name" value="RVT_2"/>
    <property type="match status" value="1"/>
</dbReference>
<dbReference type="CDD" id="cd09272">
    <property type="entry name" value="RNase_HI_RT_Ty1"/>
    <property type="match status" value="1"/>
</dbReference>
<gene>
    <name evidence="5" type="ORF">Tci_059512</name>
</gene>
<dbReference type="GO" id="GO:0015074">
    <property type="term" value="P:DNA integration"/>
    <property type="evidence" value="ECO:0007669"/>
    <property type="project" value="InterPro"/>
</dbReference>
<dbReference type="PROSITE" id="PS50994">
    <property type="entry name" value="INTEGRASE"/>
    <property type="match status" value="1"/>
</dbReference>
<dbReference type="Pfam" id="PF13976">
    <property type="entry name" value="gag_pre-integrs"/>
    <property type="match status" value="1"/>
</dbReference>
<dbReference type="InterPro" id="IPR013103">
    <property type="entry name" value="RVT_2"/>
</dbReference>
<reference evidence="5" key="1">
    <citation type="journal article" date="2019" name="Sci. Rep.">
        <title>Draft genome of Tanacetum cinerariifolium, the natural source of mosquito coil.</title>
        <authorList>
            <person name="Yamashiro T."/>
            <person name="Shiraishi A."/>
            <person name="Satake H."/>
            <person name="Nakayama K."/>
        </authorList>
    </citation>
    <scope>NUCLEOTIDE SEQUENCE</scope>
</reference>
<dbReference type="InterPro" id="IPR036397">
    <property type="entry name" value="RNaseH_sf"/>
</dbReference>
<evidence type="ECO:0000313" key="5">
    <source>
        <dbReference type="EMBL" id="GEU87534.1"/>
    </source>
</evidence>
<dbReference type="GO" id="GO:0016787">
    <property type="term" value="F:hydrolase activity"/>
    <property type="evidence" value="ECO:0007669"/>
    <property type="project" value="UniProtKB-KW"/>
</dbReference>
<proteinExistence type="predicted"/>
<organism evidence="5">
    <name type="scientific">Tanacetum cinerariifolium</name>
    <name type="common">Dalmatian daisy</name>
    <name type="synonym">Chrysanthemum cinerariifolium</name>
    <dbReference type="NCBI Taxonomy" id="118510"/>
    <lineage>
        <taxon>Eukaryota</taxon>
        <taxon>Viridiplantae</taxon>
        <taxon>Streptophyta</taxon>
        <taxon>Embryophyta</taxon>
        <taxon>Tracheophyta</taxon>
        <taxon>Spermatophyta</taxon>
        <taxon>Magnoliopsida</taxon>
        <taxon>eudicotyledons</taxon>
        <taxon>Gunneridae</taxon>
        <taxon>Pentapetalae</taxon>
        <taxon>asterids</taxon>
        <taxon>campanulids</taxon>
        <taxon>Asterales</taxon>
        <taxon>Asteraceae</taxon>
        <taxon>Asteroideae</taxon>
        <taxon>Anthemideae</taxon>
        <taxon>Anthemidinae</taxon>
        <taxon>Tanacetum</taxon>
    </lineage>
</organism>
<dbReference type="InterPro" id="IPR043502">
    <property type="entry name" value="DNA/RNA_pol_sf"/>
</dbReference>
<dbReference type="SUPFAM" id="SSF56672">
    <property type="entry name" value="DNA/RNA polymerases"/>
    <property type="match status" value="1"/>
</dbReference>
<dbReference type="InterPro" id="IPR039537">
    <property type="entry name" value="Retrotran_Ty1/copia-like"/>
</dbReference>
<evidence type="ECO:0000256" key="2">
    <source>
        <dbReference type="ARBA" id="ARBA00022801"/>
    </source>
</evidence>
<keyword evidence="1" id="KW-0479">Metal-binding</keyword>
<dbReference type="EMBL" id="BKCJ010009559">
    <property type="protein sequence ID" value="GEU87534.1"/>
    <property type="molecule type" value="Genomic_DNA"/>
</dbReference>
<name>A0A6L2NSK3_TANCI</name>
<evidence type="ECO:0000256" key="1">
    <source>
        <dbReference type="ARBA" id="ARBA00022723"/>
    </source>
</evidence>
<accession>A0A6L2NSK3</accession>
<dbReference type="InterPro" id="IPR012337">
    <property type="entry name" value="RNaseH-like_sf"/>
</dbReference>
<dbReference type="SUPFAM" id="SSF53098">
    <property type="entry name" value="Ribonuclease H-like"/>
    <property type="match status" value="1"/>
</dbReference>